<dbReference type="FunFam" id="3.40.50.1820:FF:000207">
    <property type="entry name" value="Alpha/beta-Hydrolases superfamily protein"/>
    <property type="match status" value="1"/>
</dbReference>
<organism evidence="2 3">
    <name type="scientific">Ananas comosus</name>
    <name type="common">Pineapple</name>
    <name type="synonym">Ananas ananas</name>
    <dbReference type="NCBI Taxonomy" id="4615"/>
    <lineage>
        <taxon>Eukaryota</taxon>
        <taxon>Viridiplantae</taxon>
        <taxon>Streptophyta</taxon>
        <taxon>Embryophyta</taxon>
        <taxon>Tracheophyta</taxon>
        <taxon>Spermatophyta</taxon>
        <taxon>Magnoliopsida</taxon>
        <taxon>Liliopsida</taxon>
        <taxon>Poales</taxon>
        <taxon>Bromeliaceae</taxon>
        <taxon>Bromelioideae</taxon>
        <taxon>Ananas</taxon>
    </lineage>
</organism>
<dbReference type="InterPro" id="IPR029058">
    <property type="entry name" value="AB_hydrolase_fold"/>
</dbReference>
<dbReference type="PANTHER" id="PTHR13136">
    <property type="entry name" value="TESTIS DEVELOPMENT PROTEIN PRTD"/>
    <property type="match status" value="1"/>
</dbReference>
<feature type="domain" description="KANL3/Tex30 alpha/beta hydrolase-like" evidence="1">
    <location>
        <begin position="11"/>
        <end position="163"/>
    </location>
</feature>
<dbReference type="Pfam" id="PF20408">
    <property type="entry name" value="Abhydrolase_11"/>
    <property type="match status" value="1"/>
</dbReference>
<dbReference type="InterPro" id="IPR046879">
    <property type="entry name" value="KANL3/Tex30_Abhydrolase"/>
</dbReference>
<evidence type="ECO:0000259" key="1">
    <source>
        <dbReference type="Pfam" id="PF20408"/>
    </source>
</evidence>
<accession>A0A199V1N8</accession>
<protein>
    <submittedName>
        <fullName evidence="2">KAT8 regulatory NSL complex subunit 3</fullName>
    </submittedName>
</protein>
<dbReference type="Gene3D" id="3.40.50.1820">
    <property type="entry name" value="alpha/beta hydrolase"/>
    <property type="match status" value="1"/>
</dbReference>
<dbReference type="InterPro" id="IPR026555">
    <property type="entry name" value="NSL3/Tex30"/>
</dbReference>
<comment type="caution">
    <text evidence="2">The sequence shown here is derived from an EMBL/GenBank/DDBJ whole genome shotgun (WGS) entry which is preliminary data.</text>
</comment>
<dbReference type="STRING" id="4615.A0A199V1N8"/>
<dbReference type="Proteomes" id="UP000092600">
    <property type="component" value="Unassembled WGS sequence"/>
</dbReference>
<name>A0A199V1N8_ANACO</name>
<dbReference type="PANTHER" id="PTHR13136:SF11">
    <property type="entry name" value="TESTIS-EXPRESSED PROTEIN 30"/>
    <property type="match status" value="1"/>
</dbReference>
<evidence type="ECO:0000313" key="2">
    <source>
        <dbReference type="EMBL" id="OAY70997.1"/>
    </source>
</evidence>
<reference evidence="2 3" key="1">
    <citation type="journal article" date="2016" name="DNA Res.">
        <title>The draft genome of MD-2 pineapple using hybrid error correction of long reads.</title>
        <authorList>
            <person name="Redwan R.M."/>
            <person name="Saidin A."/>
            <person name="Kumar S.V."/>
        </authorList>
    </citation>
    <scope>NUCLEOTIDE SEQUENCE [LARGE SCALE GENOMIC DNA]</scope>
    <source>
        <strain evidence="3">cv. MD2</strain>
        <tissue evidence="2">Leaf</tissue>
    </source>
</reference>
<dbReference type="AlphaFoldDB" id="A0A199V1N8"/>
<gene>
    <name evidence="2" type="ORF">ACMD2_04826</name>
</gene>
<proteinExistence type="predicted"/>
<dbReference type="SUPFAM" id="SSF53474">
    <property type="entry name" value="alpha/beta-Hydrolases"/>
    <property type="match status" value="1"/>
</dbReference>
<sequence>MLTFVLYLTDISGGKRRAPPKAEKLVDHHLYVVKEAVAKFPGHPLVLMGKSMGSRVSCMVAAAEDINVAAVICLGYPLKGINGAVRDDTLLQLRVPTMFVQGSKDGLCPLDKLESTRKKMKCENELHVIDGGDHSFKIGKKFQESTGVNQDEAERAAVEAIAHFVLKSIGEN</sequence>
<evidence type="ECO:0000313" key="3">
    <source>
        <dbReference type="Proteomes" id="UP000092600"/>
    </source>
</evidence>
<dbReference type="EMBL" id="LSRQ01003666">
    <property type="protein sequence ID" value="OAY70997.1"/>
    <property type="molecule type" value="Genomic_DNA"/>
</dbReference>